<evidence type="ECO:0000256" key="1">
    <source>
        <dbReference type="ARBA" id="ARBA00004123"/>
    </source>
</evidence>
<dbReference type="GO" id="GO:0005634">
    <property type="term" value="C:nucleus"/>
    <property type="evidence" value="ECO:0007669"/>
    <property type="project" value="UniProtKB-SubCell"/>
</dbReference>
<dbReference type="InterPro" id="IPR036390">
    <property type="entry name" value="WH_DNA-bd_sf"/>
</dbReference>
<dbReference type="InterPro" id="IPR023093">
    <property type="entry name" value="ScpA-like_C"/>
</dbReference>
<dbReference type="SUPFAM" id="SSF46785">
    <property type="entry name" value="Winged helix' DNA-binding domain"/>
    <property type="match status" value="1"/>
</dbReference>
<evidence type="ECO:0000313" key="7">
    <source>
        <dbReference type="EMBL" id="KAL3800645.1"/>
    </source>
</evidence>
<reference evidence="7 8" key="1">
    <citation type="journal article" date="2020" name="G3 (Bethesda)">
        <title>Improved Reference Genome for Cyclotella cryptica CCMP332, a Model for Cell Wall Morphogenesis, Salinity Adaptation, and Lipid Production in Diatoms (Bacillariophyta).</title>
        <authorList>
            <person name="Roberts W.R."/>
            <person name="Downey K.M."/>
            <person name="Ruck E.C."/>
            <person name="Traller J.C."/>
            <person name="Alverson A.J."/>
        </authorList>
    </citation>
    <scope>NUCLEOTIDE SEQUENCE [LARGE SCALE GENOMIC DNA]</scope>
    <source>
        <strain evidence="7 8">CCMP332</strain>
    </source>
</reference>
<accession>A0ABD3QK74</accession>
<evidence type="ECO:0000259" key="6">
    <source>
        <dbReference type="Pfam" id="PF04825"/>
    </source>
</evidence>
<evidence type="ECO:0000256" key="2">
    <source>
        <dbReference type="ARBA" id="ARBA00009870"/>
    </source>
</evidence>
<protein>
    <submittedName>
        <fullName evidence="7">Uncharacterized protein</fullName>
    </submittedName>
</protein>
<dbReference type="Proteomes" id="UP001516023">
    <property type="component" value="Unassembled WGS sequence"/>
</dbReference>
<feature type="compositionally biased region" description="Basic and acidic residues" evidence="4">
    <location>
        <begin position="333"/>
        <end position="345"/>
    </location>
</feature>
<dbReference type="Pfam" id="PF04825">
    <property type="entry name" value="Rad21_Rec8_N"/>
    <property type="match status" value="1"/>
</dbReference>
<evidence type="ECO:0000259" key="5">
    <source>
        <dbReference type="Pfam" id="PF04824"/>
    </source>
</evidence>
<keyword evidence="3" id="KW-0539">Nucleus</keyword>
<dbReference type="InterPro" id="IPR006910">
    <property type="entry name" value="Rad21_Rec8_N"/>
</dbReference>
<organism evidence="7 8">
    <name type="scientific">Cyclotella cryptica</name>
    <dbReference type="NCBI Taxonomy" id="29204"/>
    <lineage>
        <taxon>Eukaryota</taxon>
        <taxon>Sar</taxon>
        <taxon>Stramenopiles</taxon>
        <taxon>Ochrophyta</taxon>
        <taxon>Bacillariophyta</taxon>
        <taxon>Coscinodiscophyceae</taxon>
        <taxon>Thalassiosirophycidae</taxon>
        <taxon>Stephanodiscales</taxon>
        <taxon>Stephanodiscaceae</taxon>
        <taxon>Cyclotella</taxon>
    </lineage>
</organism>
<feature type="compositionally biased region" description="Polar residues" evidence="4">
    <location>
        <begin position="275"/>
        <end position="285"/>
    </location>
</feature>
<feature type="domain" description="Rad21/Rec8-like protein N-terminal" evidence="6">
    <location>
        <begin position="1"/>
        <end position="94"/>
    </location>
</feature>
<gene>
    <name evidence="7" type="ORF">HJC23_006107</name>
</gene>
<feature type="region of interest" description="Disordered" evidence="4">
    <location>
        <begin position="178"/>
        <end position="375"/>
    </location>
</feature>
<dbReference type="Gene3D" id="1.10.10.580">
    <property type="entry name" value="Structural maintenance of chromosome 1. Chain E"/>
    <property type="match status" value="1"/>
</dbReference>
<keyword evidence="8" id="KW-1185">Reference proteome</keyword>
<comment type="similarity">
    <text evidence="2">Belongs to the rad21 family.</text>
</comment>
<dbReference type="AlphaFoldDB" id="A0ABD3QK74"/>
<dbReference type="Pfam" id="PF04824">
    <property type="entry name" value="Rad21_Rec8"/>
    <property type="match status" value="1"/>
</dbReference>
<dbReference type="InterPro" id="IPR006909">
    <property type="entry name" value="Rad21/Rec8_C_eu"/>
</dbReference>
<comment type="subcellular location">
    <subcellularLocation>
        <location evidence="1">Nucleus</location>
    </subcellularLocation>
</comment>
<sequence length="713" mass="79640">MFYSQIILAKKGPLGKVWLAAHWGDKKLGRPQIFSTDIASSVDSIVNPAVPLALRVSGHLLLGVVRIYSRKVRYLMHDCHEAMVKIKMAFKPQEKGDLVLVDMDPNTLHKKGGGDNNVVSNFGEYYTQEGLLVEPVLLMDPNEEAEGLAAGGAFAIPFSLDPAGNAGEGENWIMAEEEEVTDRRKKRGREKTSISAANLTLDSDLEGLATQPIEEEEEEEGWGAFDPDADMRPEEEEEDMHVFQPEEELEPNVEGRESVASRVELVRGAGDSVASDRQLQVQETPDQPEGKAHHSPTISEPDFGGADVGEIDFEVDTSGQPRDVSGLGLSMDTSKDDESTLHRSDLGSLEISRMEEEEEEVPKKRKSKEVGPKRMKKRRKIVIDNNMTELSSDHMKAMLRDTSDIIVQKRLNIADWQDEEEEEDFITDRVNHLFESLPMEHLLARPCLGDDGGLAPELLALWGRNTVKIIGKAGTQLPFRMRGAKGVEQRGAAAEEIMEEEAETEEVERARSQQHRESIDGEGVQMEEDEVDFGAAGQDVDFGAAEMEEMETPFEIHDDFGQVEYKPDDIDEGSVASDKSDRSSFSLGAVNDLEKELYQVDDDDDQPRQEVGDELVSHTSKWHKHTIRVFGMLKRNIKSRSADEDDAEEMEKQDQLSYNKLSAGCSRRTAAGVFFEMLQLKTWDYVELNQDKSYGDIVITPGIRFDEPPPSSS</sequence>
<comment type="caution">
    <text evidence="7">The sequence shown here is derived from an EMBL/GenBank/DDBJ whole genome shotgun (WGS) entry which is preliminary data.</text>
</comment>
<feature type="domain" description="Rad21/Rec8-like protein C-terminal eukaryotic" evidence="5">
    <location>
        <begin position="654"/>
        <end position="705"/>
    </location>
</feature>
<evidence type="ECO:0000256" key="4">
    <source>
        <dbReference type="SAM" id="MobiDB-lite"/>
    </source>
</evidence>
<evidence type="ECO:0000256" key="3">
    <source>
        <dbReference type="ARBA" id="ARBA00023242"/>
    </source>
</evidence>
<evidence type="ECO:0000313" key="8">
    <source>
        <dbReference type="Proteomes" id="UP001516023"/>
    </source>
</evidence>
<feature type="compositionally biased region" description="Acidic residues" evidence="4">
    <location>
        <begin position="233"/>
        <end position="251"/>
    </location>
</feature>
<dbReference type="PANTHER" id="PTHR12585">
    <property type="entry name" value="SCC1 / RAD21 FAMILY MEMBER"/>
    <property type="match status" value="1"/>
</dbReference>
<dbReference type="InterPro" id="IPR039781">
    <property type="entry name" value="Rad21/Rec8-like"/>
</dbReference>
<feature type="compositionally biased region" description="Basic residues" evidence="4">
    <location>
        <begin position="363"/>
        <end position="375"/>
    </location>
</feature>
<feature type="region of interest" description="Disordered" evidence="4">
    <location>
        <begin position="598"/>
        <end position="617"/>
    </location>
</feature>
<feature type="region of interest" description="Disordered" evidence="4">
    <location>
        <begin position="500"/>
        <end position="521"/>
    </location>
</feature>
<proteinExistence type="inferred from homology"/>
<dbReference type="PANTHER" id="PTHR12585:SF69">
    <property type="entry name" value="FI11703P"/>
    <property type="match status" value="1"/>
</dbReference>
<feature type="region of interest" description="Disordered" evidence="4">
    <location>
        <begin position="564"/>
        <end position="583"/>
    </location>
</feature>
<dbReference type="EMBL" id="JABMIG020000031">
    <property type="protein sequence ID" value="KAL3800645.1"/>
    <property type="molecule type" value="Genomic_DNA"/>
</dbReference>
<name>A0ABD3QK74_9STRA</name>
<feature type="compositionally biased region" description="Basic and acidic residues" evidence="4">
    <location>
        <begin position="507"/>
        <end position="519"/>
    </location>
</feature>